<proteinExistence type="inferred from homology"/>
<sequence>MRNSGSSQNRRSCEDKDLRIPEISIEALTKETKETKELFCLKKDHGNNGSKNIVSDFLYLISKQQSWILFKDKEGIHALTYNEEAFEDGEKTEKLKKHLINLKDFDLKGKLRKHLSEHFERLILGNWNSFLKENNKEFKELVMRLNEFLLRSSYSSKLFHLRKALLKDFQINFEDILQKKEGKFENSQKLSFAGKFPYEFFNSQGQKILIPDNKDNLHEKMIPHLENAYLLRLGKNSKVLISTDSFWDVKKSYEKYIEQSDKLFGPASNRKKWDSFNFFEFGNSSVSTVSTKLEVKKTSLLNFIWVSLLREEKLIEVLLQEKIKNGLDFFDFSEWKLKGKKDFNKSAEVEFKDGKGTQIKEKIILSYLHLNYLSLAKDFDILQILGNFDLDKSSNSTQLEDFFEKILRKSKIINSANGYGVSNGGVALELFTIKWLSENKFENFRKHLREILKRNSLAAFVFSKKFSEKEKCLPTTRDKTKISGNLEIPKDIKKNSYIFRSTQPQPQPQPKEEWACPIDKDMVDFASVTTESTTGTKYLTGYKGLVNGNWKDFFPEDIVSKLEHSSPLWKDLNSLINYIDESINSEDKYEELIKILKNLFPSYSWDFEGTKCEKLVFDWRTGIRGSSCFEKSDSSFKDKKEQLKQYLEKGHKADRNSSSTRLDGGKQLLDEKLFNSKNDWFTDKDGNYLISSSDGNEYQIYLIQIKYDDVKDQSSWTDFLKTINSSPFFRELVKVAKDPKVQKQALLSELNSGTGSLKSFKTGDDRLKRILGYSWLNLKN</sequence>
<evidence type="ECO:0000313" key="2">
    <source>
        <dbReference type="EMBL" id="OAL10171.1"/>
    </source>
</evidence>
<evidence type="ECO:0000313" key="3">
    <source>
        <dbReference type="Proteomes" id="UP000077623"/>
    </source>
</evidence>
<dbReference type="Pfam" id="PF12506">
    <property type="entry name" value="DUF3713"/>
    <property type="match status" value="1"/>
</dbReference>
<comment type="caution">
    <text evidence="2">The sequence shown here is derived from an EMBL/GenBank/DDBJ whole genome shotgun (WGS) entry which is preliminary data.</text>
</comment>
<accession>A0A1A9QDU3</accession>
<name>A0A1A9QDU3_9MOLU</name>
<protein>
    <submittedName>
        <fullName evidence="2">Uncharacterized protein</fullName>
    </submittedName>
</protein>
<evidence type="ECO:0000256" key="1">
    <source>
        <dbReference type="ARBA" id="ARBA00010828"/>
    </source>
</evidence>
<dbReference type="AlphaFoldDB" id="A0A1A9QDU3"/>
<reference evidence="3" key="1">
    <citation type="submission" date="2016-04" db="EMBL/GenBank/DDBJ databases">
        <authorList>
            <person name="Quiroz-Castaneda R.E."/>
            <person name="Martinez-Ocampo F."/>
        </authorList>
    </citation>
    <scope>NUCLEOTIDE SEQUENCE [LARGE SCALE GENOMIC DNA]</scope>
    <source>
        <strain evidence="3">INIFAP01</strain>
    </source>
</reference>
<dbReference type="EMBL" id="LWUJ01000012">
    <property type="protein sequence ID" value="OAL10171.1"/>
    <property type="molecule type" value="Genomic_DNA"/>
</dbReference>
<gene>
    <name evidence="2" type="ORF">A6V39_04635</name>
</gene>
<comment type="similarity">
    <text evidence="1">Belongs to the MG307/MG309/MG338 family.</text>
</comment>
<keyword evidence="3" id="KW-1185">Reference proteome</keyword>
<dbReference type="Proteomes" id="UP000077623">
    <property type="component" value="Unassembled WGS sequence"/>
</dbReference>
<dbReference type="InterPro" id="IPR022186">
    <property type="entry name" value="DUF3713"/>
</dbReference>
<dbReference type="STRING" id="432608.A6V39_04635"/>
<organism evidence="2 3">
    <name type="scientific">Candidatus Mycoplasma haematobovis</name>
    <dbReference type="NCBI Taxonomy" id="432608"/>
    <lineage>
        <taxon>Bacteria</taxon>
        <taxon>Bacillati</taxon>
        <taxon>Mycoplasmatota</taxon>
        <taxon>Mollicutes</taxon>
        <taxon>Mycoplasmataceae</taxon>
        <taxon>Mycoplasma</taxon>
    </lineage>
</organism>